<keyword evidence="7" id="KW-1185">Reference proteome</keyword>
<dbReference type="RefSeq" id="WP_190419166.1">
    <property type="nucleotide sequence ID" value="NZ_JAAOCA010000008.1"/>
</dbReference>
<evidence type="ECO:0000256" key="1">
    <source>
        <dbReference type="ARBA" id="ARBA00004514"/>
    </source>
</evidence>
<accession>A0ABR7YZI8</accession>
<evidence type="ECO:0000256" key="5">
    <source>
        <dbReference type="ARBA" id="ARBA00093797"/>
    </source>
</evidence>
<gene>
    <name evidence="6" type="ORF">HAQ05_07955</name>
</gene>
<evidence type="ECO:0000256" key="4">
    <source>
        <dbReference type="ARBA" id="ARBA00023186"/>
    </source>
</evidence>
<organism evidence="6 7">
    <name type="scientific">Pseudomonas typographi</name>
    <dbReference type="NCBI Taxonomy" id="2715964"/>
    <lineage>
        <taxon>Bacteria</taxon>
        <taxon>Pseudomonadati</taxon>
        <taxon>Pseudomonadota</taxon>
        <taxon>Gammaproteobacteria</taxon>
        <taxon>Pseudomonadales</taxon>
        <taxon>Pseudomonadaceae</taxon>
        <taxon>Pseudomonas</taxon>
    </lineage>
</organism>
<sequence>MSALQKIEATRYALVDALALQDWDAIGRLDLECRACVESVLVETSADHAGLRENLEALMGVYRQLLSATRQVRDDTASEIRHVKQASNAAKVYRLFR</sequence>
<evidence type="ECO:0000256" key="2">
    <source>
        <dbReference type="ARBA" id="ARBA00022490"/>
    </source>
</evidence>
<name>A0ABR7YZI8_9PSED</name>
<reference evidence="6 7" key="1">
    <citation type="journal article" date="2020" name="Insects">
        <title>Bacteria Belonging to Pseudomonas typographi sp. nov. from the Bark Beetle Ips typographus Have Genomic Potential to Aid in the Host Ecology.</title>
        <authorList>
            <person name="Peral-Aranega E."/>
            <person name="Saati-Santamaria Z."/>
            <person name="Kolarik M."/>
            <person name="Rivas R."/>
            <person name="Garcia-Fraile P."/>
        </authorList>
    </citation>
    <scope>NUCLEOTIDE SEQUENCE [LARGE SCALE GENOMIC DNA]</scope>
    <source>
        <strain evidence="6 7">CA3A</strain>
    </source>
</reference>
<keyword evidence="4" id="KW-0143">Chaperone</keyword>
<comment type="subcellular location">
    <subcellularLocation>
        <location evidence="1">Cytoplasm</location>
        <location evidence="1">Cytosol</location>
    </subcellularLocation>
</comment>
<dbReference type="InterPro" id="IPR008622">
    <property type="entry name" value="FliT"/>
</dbReference>
<evidence type="ECO:0000256" key="3">
    <source>
        <dbReference type="ARBA" id="ARBA00022795"/>
    </source>
</evidence>
<keyword evidence="2" id="KW-0963">Cytoplasm</keyword>
<keyword evidence="6" id="KW-0969">Cilium</keyword>
<dbReference type="Pfam" id="PF05400">
    <property type="entry name" value="FliT"/>
    <property type="match status" value="1"/>
</dbReference>
<comment type="caution">
    <text evidence="6">The sequence shown here is derived from an EMBL/GenBank/DDBJ whole genome shotgun (WGS) entry which is preliminary data.</text>
</comment>
<proteinExistence type="predicted"/>
<keyword evidence="6" id="KW-0966">Cell projection</keyword>
<evidence type="ECO:0000313" key="6">
    <source>
        <dbReference type="EMBL" id="MBD1598636.1"/>
    </source>
</evidence>
<dbReference type="Proteomes" id="UP000805841">
    <property type="component" value="Unassembled WGS sequence"/>
</dbReference>
<dbReference type="EMBL" id="JAAOCA010000008">
    <property type="protein sequence ID" value="MBD1598636.1"/>
    <property type="molecule type" value="Genomic_DNA"/>
</dbReference>
<keyword evidence="3" id="KW-1005">Bacterial flagellum biogenesis</keyword>
<evidence type="ECO:0000313" key="7">
    <source>
        <dbReference type="Proteomes" id="UP000805841"/>
    </source>
</evidence>
<protein>
    <recommendedName>
        <fullName evidence="5">Flagellar protein FliT</fullName>
    </recommendedName>
</protein>
<keyword evidence="6" id="KW-0282">Flagellum</keyword>